<dbReference type="AlphaFoldDB" id="A0AAV5VQJ2"/>
<proteinExistence type="predicted"/>
<keyword evidence="2" id="KW-1185">Reference proteome</keyword>
<gene>
    <name evidence="1" type="ORF">PFISCL1PPCAC_13168</name>
</gene>
<reference evidence="1" key="1">
    <citation type="submission" date="2023-10" db="EMBL/GenBank/DDBJ databases">
        <title>Genome assembly of Pristionchus species.</title>
        <authorList>
            <person name="Yoshida K."/>
            <person name="Sommer R.J."/>
        </authorList>
    </citation>
    <scope>NUCLEOTIDE SEQUENCE</scope>
    <source>
        <strain evidence="1">RS5133</strain>
    </source>
</reference>
<dbReference type="Proteomes" id="UP001432322">
    <property type="component" value="Unassembled WGS sequence"/>
</dbReference>
<evidence type="ECO:0000313" key="1">
    <source>
        <dbReference type="EMBL" id="GMT21871.1"/>
    </source>
</evidence>
<feature type="non-terminal residue" evidence="1">
    <location>
        <position position="1"/>
    </location>
</feature>
<evidence type="ECO:0000313" key="2">
    <source>
        <dbReference type="Proteomes" id="UP001432322"/>
    </source>
</evidence>
<organism evidence="1 2">
    <name type="scientific">Pristionchus fissidentatus</name>
    <dbReference type="NCBI Taxonomy" id="1538716"/>
    <lineage>
        <taxon>Eukaryota</taxon>
        <taxon>Metazoa</taxon>
        <taxon>Ecdysozoa</taxon>
        <taxon>Nematoda</taxon>
        <taxon>Chromadorea</taxon>
        <taxon>Rhabditida</taxon>
        <taxon>Rhabditina</taxon>
        <taxon>Diplogasteromorpha</taxon>
        <taxon>Diplogasteroidea</taxon>
        <taxon>Neodiplogasteridae</taxon>
        <taxon>Pristionchus</taxon>
    </lineage>
</organism>
<dbReference type="EMBL" id="BTSY01000004">
    <property type="protein sequence ID" value="GMT21871.1"/>
    <property type="molecule type" value="Genomic_DNA"/>
</dbReference>
<name>A0AAV5VQJ2_9BILA</name>
<sequence length="222" mass="25058">QEGISTVVDESLLEQVIEQIDFAKIYLHFSSRLQASVINFLQRSKIPIYSIATADFSPDPLEIMQLPRAKSLTVHDMEPGFSDQQILELANRGFMHLDLSANLSHRATLQHFIEIAHSRRMLCASITVTIDYFHRFLDSIALREEGDQVLDVSDSSLPVLCFTMDSARPQYILETAIGYLFVSGDQCNRRIEINTEQKSGCLSHYLSHSMSLSRVCPGYALS</sequence>
<accession>A0AAV5VQJ2</accession>
<protein>
    <submittedName>
        <fullName evidence="1">Uncharacterized protein</fullName>
    </submittedName>
</protein>
<comment type="caution">
    <text evidence="1">The sequence shown here is derived from an EMBL/GenBank/DDBJ whole genome shotgun (WGS) entry which is preliminary data.</text>
</comment>